<dbReference type="KEGG" id="sns:VC03_04985"/>
<dbReference type="GO" id="GO:0006235">
    <property type="term" value="P:dTTP biosynthetic process"/>
    <property type="evidence" value="ECO:0007669"/>
    <property type="project" value="UniProtKB-UniRule"/>
</dbReference>
<reference evidence="10 11" key="1">
    <citation type="journal article" date="2012" name="BMC Genomics">
        <title>Genomic sequence analysis and characterization of Sneathia amnii sp. nov.</title>
        <authorList>
            <consortium name="Vaginal Microbiome Consortium (additional members)"/>
            <person name="Harwich M.D.Jr."/>
            <person name="Serrano M.G."/>
            <person name="Fettweis J.M."/>
            <person name="Alves J.M."/>
            <person name="Reimers M.A."/>
            <person name="Buck G.A."/>
            <person name="Jefferson K.K."/>
        </authorList>
    </citation>
    <scope>NUCLEOTIDE SEQUENCE [LARGE SCALE GENOMIC DNA]</scope>
    <source>
        <strain evidence="10 11">SN35</strain>
    </source>
</reference>
<evidence type="ECO:0000256" key="3">
    <source>
        <dbReference type="ARBA" id="ARBA00022727"/>
    </source>
</evidence>
<comment type="similarity">
    <text evidence="1 8">Belongs to the thymidylate kinase family.</text>
</comment>
<dbReference type="Pfam" id="PF02223">
    <property type="entry name" value="Thymidylate_kin"/>
    <property type="match status" value="1"/>
</dbReference>
<dbReference type="GO" id="GO:0004798">
    <property type="term" value="F:dTMP kinase activity"/>
    <property type="evidence" value="ECO:0007669"/>
    <property type="project" value="UniProtKB-UniRule"/>
</dbReference>
<keyword evidence="4 8" id="KW-0547">Nucleotide-binding</keyword>
<protein>
    <recommendedName>
        <fullName evidence="8">Thymidylate kinase</fullName>
        <ecNumber evidence="8">2.7.4.9</ecNumber>
    </recommendedName>
    <alternativeName>
        <fullName evidence="8">dTMP kinase</fullName>
    </alternativeName>
</protein>
<dbReference type="STRING" id="187101.VC03_04985"/>
<evidence type="ECO:0000256" key="4">
    <source>
        <dbReference type="ARBA" id="ARBA00022741"/>
    </source>
</evidence>
<evidence type="ECO:0000256" key="6">
    <source>
        <dbReference type="ARBA" id="ARBA00022840"/>
    </source>
</evidence>
<dbReference type="HOGENOM" id="CLU_049131_1_0_0"/>
<dbReference type="GO" id="GO:0006233">
    <property type="term" value="P:dTDP biosynthetic process"/>
    <property type="evidence" value="ECO:0007669"/>
    <property type="project" value="InterPro"/>
</dbReference>
<evidence type="ECO:0000256" key="8">
    <source>
        <dbReference type="HAMAP-Rule" id="MF_00165"/>
    </source>
</evidence>
<dbReference type="InterPro" id="IPR027417">
    <property type="entry name" value="P-loop_NTPase"/>
</dbReference>
<dbReference type="AlphaFoldDB" id="A0A0E3UVD0"/>
<dbReference type="GO" id="GO:0006227">
    <property type="term" value="P:dUDP biosynthetic process"/>
    <property type="evidence" value="ECO:0007669"/>
    <property type="project" value="TreeGrafter"/>
</dbReference>
<dbReference type="PANTHER" id="PTHR10344:SF4">
    <property type="entry name" value="UMP-CMP KINASE 2, MITOCHONDRIAL"/>
    <property type="match status" value="1"/>
</dbReference>
<dbReference type="Proteomes" id="UP000033103">
    <property type="component" value="Chromosome"/>
</dbReference>
<comment type="function">
    <text evidence="8">Phosphorylation of dTMP to form dTDP in both de novo and salvage pathways of dTTP synthesis.</text>
</comment>
<dbReference type="OrthoDB" id="9774907at2"/>
<dbReference type="HAMAP" id="MF_00165">
    <property type="entry name" value="Thymidylate_kinase"/>
    <property type="match status" value="1"/>
</dbReference>
<dbReference type="InterPro" id="IPR039430">
    <property type="entry name" value="Thymidylate_kin-like_dom"/>
</dbReference>
<dbReference type="Gene3D" id="3.40.50.300">
    <property type="entry name" value="P-loop containing nucleotide triphosphate hydrolases"/>
    <property type="match status" value="1"/>
</dbReference>
<comment type="catalytic activity">
    <reaction evidence="7 8">
        <text>dTMP + ATP = dTDP + ADP</text>
        <dbReference type="Rhea" id="RHEA:13517"/>
        <dbReference type="ChEBI" id="CHEBI:30616"/>
        <dbReference type="ChEBI" id="CHEBI:58369"/>
        <dbReference type="ChEBI" id="CHEBI:63528"/>
        <dbReference type="ChEBI" id="CHEBI:456216"/>
        <dbReference type="EC" id="2.7.4.9"/>
    </reaction>
</comment>
<keyword evidence="5 8" id="KW-0418">Kinase</keyword>
<dbReference type="GO" id="GO:0005524">
    <property type="term" value="F:ATP binding"/>
    <property type="evidence" value="ECO:0007669"/>
    <property type="project" value="UniProtKB-UniRule"/>
</dbReference>
<keyword evidence="6 8" id="KW-0067">ATP-binding</keyword>
<gene>
    <name evidence="8" type="primary">tmk</name>
    <name evidence="10" type="ORF">VC03_04985</name>
</gene>
<sequence length="223" mass="26089">MGKLIVIEGTDGSGKQTQSNLLYENLSNLGYKVKKITFPNYESNACYPVKMYLNGEFGNNDDVNVFASSTFYAVDRYASFKTTWEKLYNEGYIIIADRYTISNIIHQGNRITDEKEFMEYNKWIIDLEWNKFNLPTPDLIILLDMPYTYSNLLIKNRKNKINGSMKKDILEADEKQKKRAYDVTKKIAKMYDMKIINCTINDSIKDIEDIQNEILKFVKEIIK</sequence>
<name>A0A0E3UVD0_9FUSO</name>
<proteinExistence type="inferred from homology"/>
<dbReference type="FunFam" id="3.40.50.300:FF:002288">
    <property type="entry name" value="Probable thymidylate kinase"/>
    <property type="match status" value="1"/>
</dbReference>
<dbReference type="SUPFAM" id="SSF52540">
    <property type="entry name" value="P-loop containing nucleoside triphosphate hydrolases"/>
    <property type="match status" value="1"/>
</dbReference>
<evidence type="ECO:0000256" key="7">
    <source>
        <dbReference type="ARBA" id="ARBA00048743"/>
    </source>
</evidence>
<evidence type="ECO:0000313" key="10">
    <source>
        <dbReference type="EMBL" id="AKC96163.1"/>
    </source>
</evidence>
<keyword evidence="2 8" id="KW-0808">Transferase</keyword>
<organism evidence="10 11">
    <name type="scientific">Sneathia vaginalis</name>
    <dbReference type="NCBI Taxonomy" id="187101"/>
    <lineage>
        <taxon>Bacteria</taxon>
        <taxon>Fusobacteriati</taxon>
        <taxon>Fusobacteriota</taxon>
        <taxon>Fusobacteriia</taxon>
        <taxon>Fusobacteriales</taxon>
        <taxon>Leptotrichiaceae</taxon>
        <taxon>Sneathia</taxon>
    </lineage>
</organism>
<dbReference type="RefSeq" id="WP_046329313.1">
    <property type="nucleotide sequence ID" value="NZ_CP011280.1"/>
</dbReference>
<evidence type="ECO:0000256" key="1">
    <source>
        <dbReference type="ARBA" id="ARBA00009776"/>
    </source>
</evidence>
<dbReference type="EMBL" id="CP011280">
    <property type="protein sequence ID" value="AKC96163.1"/>
    <property type="molecule type" value="Genomic_DNA"/>
</dbReference>
<dbReference type="GO" id="GO:0005829">
    <property type="term" value="C:cytosol"/>
    <property type="evidence" value="ECO:0007669"/>
    <property type="project" value="TreeGrafter"/>
</dbReference>
<evidence type="ECO:0000259" key="9">
    <source>
        <dbReference type="Pfam" id="PF02223"/>
    </source>
</evidence>
<accession>A0A0E3UVD0</accession>
<dbReference type="PATRIC" id="fig|1069640.6.peg.985"/>
<keyword evidence="3 8" id="KW-0545">Nucleotide biosynthesis</keyword>
<feature type="domain" description="Thymidylate kinase-like" evidence="9">
    <location>
        <begin position="7"/>
        <end position="214"/>
    </location>
</feature>
<evidence type="ECO:0000313" key="11">
    <source>
        <dbReference type="Proteomes" id="UP000033103"/>
    </source>
</evidence>
<evidence type="ECO:0000256" key="5">
    <source>
        <dbReference type="ARBA" id="ARBA00022777"/>
    </source>
</evidence>
<keyword evidence="11" id="KW-1185">Reference proteome</keyword>
<comment type="caution">
    <text evidence="8">Lacks conserved residue(s) required for the propagation of feature annotation.</text>
</comment>
<dbReference type="CDD" id="cd01672">
    <property type="entry name" value="TMPK"/>
    <property type="match status" value="1"/>
</dbReference>
<evidence type="ECO:0000256" key="2">
    <source>
        <dbReference type="ARBA" id="ARBA00022679"/>
    </source>
</evidence>
<dbReference type="InterPro" id="IPR018094">
    <property type="entry name" value="Thymidylate_kinase"/>
</dbReference>
<dbReference type="PANTHER" id="PTHR10344">
    <property type="entry name" value="THYMIDYLATE KINASE"/>
    <property type="match status" value="1"/>
</dbReference>
<dbReference type="EC" id="2.7.4.9" evidence="8"/>